<keyword evidence="2" id="KW-0812">Transmembrane</keyword>
<dbReference type="STRING" id="6573.A0A210QT04"/>
<dbReference type="InterPro" id="IPR016719">
    <property type="entry name" value="CAMLG"/>
</dbReference>
<dbReference type="GO" id="GO:0071816">
    <property type="term" value="P:tail-anchored membrane protein insertion into ER membrane"/>
    <property type="evidence" value="ECO:0007669"/>
    <property type="project" value="TreeGrafter"/>
</dbReference>
<accession>A0A210QT04</accession>
<feature type="transmembrane region" description="Helical" evidence="2">
    <location>
        <begin position="176"/>
        <end position="193"/>
    </location>
</feature>
<organism evidence="3 4">
    <name type="scientific">Mizuhopecten yessoensis</name>
    <name type="common">Japanese scallop</name>
    <name type="synonym">Patinopecten yessoensis</name>
    <dbReference type="NCBI Taxonomy" id="6573"/>
    <lineage>
        <taxon>Eukaryota</taxon>
        <taxon>Metazoa</taxon>
        <taxon>Spiralia</taxon>
        <taxon>Lophotrochozoa</taxon>
        <taxon>Mollusca</taxon>
        <taxon>Bivalvia</taxon>
        <taxon>Autobranchia</taxon>
        <taxon>Pteriomorphia</taxon>
        <taxon>Pectinida</taxon>
        <taxon>Pectinoidea</taxon>
        <taxon>Pectinidae</taxon>
        <taxon>Mizuhopecten</taxon>
    </lineage>
</organism>
<evidence type="ECO:0000313" key="4">
    <source>
        <dbReference type="Proteomes" id="UP000242188"/>
    </source>
</evidence>
<protein>
    <submittedName>
        <fullName evidence="3">Calcium signal-modulating cyclophilin ligand</fullName>
    </submittedName>
</protein>
<dbReference type="Proteomes" id="UP000242188">
    <property type="component" value="Unassembled WGS sequence"/>
</dbReference>
<feature type="transmembrane region" description="Helical" evidence="2">
    <location>
        <begin position="199"/>
        <end position="219"/>
    </location>
</feature>
<proteinExistence type="predicted"/>
<keyword evidence="2" id="KW-1133">Transmembrane helix</keyword>
<dbReference type="OrthoDB" id="9895378at2759"/>
<dbReference type="EMBL" id="NEDP02002059">
    <property type="protein sequence ID" value="OWF51840.1"/>
    <property type="molecule type" value="Genomic_DNA"/>
</dbReference>
<feature type="region of interest" description="Disordered" evidence="1">
    <location>
        <begin position="68"/>
        <end position="91"/>
    </location>
</feature>
<dbReference type="AlphaFoldDB" id="A0A210QT04"/>
<dbReference type="Pfam" id="PF14963">
    <property type="entry name" value="Get2_like"/>
    <property type="match status" value="1"/>
</dbReference>
<dbReference type="PANTHER" id="PTHR15026">
    <property type="entry name" value="CALCIUM-SIGNAL MODULATING CYCLOPHILIN LIGAND CAML"/>
    <property type="match status" value="1"/>
</dbReference>
<gene>
    <name evidence="3" type="ORF">KP79_PYT05650</name>
</gene>
<feature type="region of interest" description="Disordered" evidence="1">
    <location>
        <begin position="111"/>
        <end position="170"/>
    </location>
</feature>
<dbReference type="PANTHER" id="PTHR15026:SF0">
    <property type="entry name" value="GUIDED ENTRY OF TAIL-ANCHORED PROTEINS FACTOR CAMLG"/>
    <property type="match status" value="1"/>
</dbReference>
<keyword evidence="2" id="KW-0472">Membrane</keyword>
<feature type="compositionally biased region" description="Polar residues" evidence="1">
    <location>
        <begin position="134"/>
        <end position="144"/>
    </location>
</feature>
<feature type="compositionally biased region" description="Low complexity" evidence="1">
    <location>
        <begin position="152"/>
        <end position="170"/>
    </location>
</feature>
<evidence type="ECO:0000256" key="1">
    <source>
        <dbReference type="SAM" id="MobiDB-lite"/>
    </source>
</evidence>
<reference evidence="3 4" key="1">
    <citation type="journal article" date="2017" name="Nat. Ecol. Evol.">
        <title>Scallop genome provides insights into evolution of bilaterian karyotype and development.</title>
        <authorList>
            <person name="Wang S."/>
            <person name="Zhang J."/>
            <person name="Jiao W."/>
            <person name="Li J."/>
            <person name="Xun X."/>
            <person name="Sun Y."/>
            <person name="Guo X."/>
            <person name="Huan P."/>
            <person name="Dong B."/>
            <person name="Zhang L."/>
            <person name="Hu X."/>
            <person name="Sun X."/>
            <person name="Wang J."/>
            <person name="Zhao C."/>
            <person name="Wang Y."/>
            <person name="Wang D."/>
            <person name="Huang X."/>
            <person name="Wang R."/>
            <person name="Lv J."/>
            <person name="Li Y."/>
            <person name="Zhang Z."/>
            <person name="Liu B."/>
            <person name="Lu W."/>
            <person name="Hui Y."/>
            <person name="Liang J."/>
            <person name="Zhou Z."/>
            <person name="Hou R."/>
            <person name="Li X."/>
            <person name="Liu Y."/>
            <person name="Li H."/>
            <person name="Ning X."/>
            <person name="Lin Y."/>
            <person name="Zhao L."/>
            <person name="Xing Q."/>
            <person name="Dou J."/>
            <person name="Li Y."/>
            <person name="Mao J."/>
            <person name="Guo H."/>
            <person name="Dou H."/>
            <person name="Li T."/>
            <person name="Mu C."/>
            <person name="Jiang W."/>
            <person name="Fu Q."/>
            <person name="Fu X."/>
            <person name="Miao Y."/>
            <person name="Liu J."/>
            <person name="Yu Q."/>
            <person name="Li R."/>
            <person name="Liao H."/>
            <person name="Li X."/>
            <person name="Kong Y."/>
            <person name="Jiang Z."/>
            <person name="Chourrout D."/>
            <person name="Li R."/>
            <person name="Bao Z."/>
        </authorList>
    </citation>
    <scope>NUCLEOTIDE SEQUENCE [LARGE SCALE GENOMIC DNA]</scope>
    <source>
        <strain evidence="3 4">PY_sf001</strain>
    </source>
</reference>
<evidence type="ECO:0000256" key="2">
    <source>
        <dbReference type="SAM" id="Phobius"/>
    </source>
</evidence>
<sequence>MADLEARREARSRKILQNREKRMNILYGLTETNTDNEVTSTTTNVANNLKVSEPVQEINTNNDVTVTKHKRNEDANSSDVPSNKTGQSDLETCILGNTVKVGTEENTSTSFMQASDRLHSPQSDTDGVRHRATRNTVKIQQAAQPTDKESSKGPSSKGGSKPKSSSQRSPQQQLNLLRLAGCVFVAVLSRVVLQLGIGLLYFQTIVLPFTVLQGAVYYYRITFVKDIAHKGTALSSALMLCGLKPELIITYNKIMGNIAAVYEDFSIYLCAFFCSNMLITQETS</sequence>
<name>A0A210QT04_MIZYE</name>
<feature type="compositionally biased region" description="Polar residues" evidence="1">
    <location>
        <begin position="75"/>
        <end position="90"/>
    </location>
</feature>
<dbReference type="GO" id="GO:0043529">
    <property type="term" value="C:GET complex"/>
    <property type="evidence" value="ECO:0007669"/>
    <property type="project" value="TreeGrafter"/>
</dbReference>
<keyword evidence="4" id="KW-1185">Reference proteome</keyword>
<comment type="caution">
    <text evidence="3">The sequence shown here is derived from an EMBL/GenBank/DDBJ whole genome shotgun (WGS) entry which is preliminary data.</text>
</comment>
<evidence type="ECO:0000313" key="3">
    <source>
        <dbReference type="EMBL" id="OWF51840.1"/>
    </source>
</evidence>